<gene>
    <name evidence="2" type="ORF">ACFPQ4_02565</name>
</gene>
<keyword evidence="1" id="KW-0812">Transmembrane</keyword>
<organism evidence="2 3">
    <name type="scientific">Cohnella yongneupensis</name>
    <dbReference type="NCBI Taxonomy" id="425006"/>
    <lineage>
        <taxon>Bacteria</taxon>
        <taxon>Bacillati</taxon>
        <taxon>Bacillota</taxon>
        <taxon>Bacilli</taxon>
        <taxon>Bacillales</taxon>
        <taxon>Paenibacillaceae</taxon>
        <taxon>Cohnella</taxon>
    </lineage>
</organism>
<reference evidence="3" key="1">
    <citation type="journal article" date="2019" name="Int. J. Syst. Evol. Microbiol.">
        <title>The Global Catalogue of Microorganisms (GCM) 10K type strain sequencing project: providing services to taxonomists for standard genome sequencing and annotation.</title>
        <authorList>
            <consortium name="The Broad Institute Genomics Platform"/>
            <consortium name="The Broad Institute Genome Sequencing Center for Infectious Disease"/>
            <person name="Wu L."/>
            <person name="Ma J."/>
        </authorList>
    </citation>
    <scope>NUCLEOTIDE SEQUENCE [LARGE SCALE GENOMIC DNA]</scope>
    <source>
        <strain evidence="3">CGMCC 1.18578</strain>
    </source>
</reference>
<proteinExistence type="predicted"/>
<protein>
    <submittedName>
        <fullName evidence="2">DUF2306 domain-containing protein</fullName>
    </submittedName>
</protein>
<feature type="transmembrane region" description="Helical" evidence="1">
    <location>
        <begin position="65"/>
        <end position="83"/>
    </location>
</feature>
<keyword evidence="3" id="KW-1185">Reference proteome</keyword>
<name>A0ABW0QXL5_9BACL</name>
<feature type="transmembrane region" description="Helical" evidence="1">
    <location>
        <begin position="6"/>
        <end position="28"/>
    </location>
</feature>
<sequence>MTTFNFFLVIHIISGLICLITGGISIASRKRKGMHTLFGEIYHAFFVLIFISSTIMSIMHWAESAYLLFIGIFSYALALYGYLSRKRRWKNWIAKHIGGMLGSYIAIITAILVVNGRHIPIINELPIIMVWFIPTIIGTPLIIMVTNKFTQKR</sequence>
<evidence type="ECO:0000313" key="2">
    <source>
        <dbReference type="EMBL" id="MFC5528332.1"/>
    </source>
</evidence>
<dbReference type="Proteomes" id="UP001596108">
    <property type="component" value="Unassembled WGS sequence"/>
</dbReference>
<evidence type="ECO:0000313" key="3">
    <source>
        <dbReference type="Proteomes" id="UP001596108"/>
    </source>
</evidence>
<evidence type="ECO:0000256" key="1">
    <source>
        <dbReference type="SAM" id="Phobius"/>
    </source>
</evidence>
<feature type="transmembrane region" description="Helical" evidence="1">
    <location>
        <begin position="40"/>
        <end position="59"/>
    </location>
</feature>
<comment type="caution">
    <text evidence="2">The sequence shown here is derived from an EMBL/GenBank/DDBJ whole genome shotgun (WGS) entry which is preliminary data.</text>
</comment>
<feature type="transmembrane region" description="Helical" evidence="1">
    <location>
        <begin position="92"/>
        <end position="113"/>
    </location>
</feature>
<dbReference type="RefSeq" id="WP_378110162.1">
    <property type="nucleotide sequence ID" value="NZ_JBHSNC010000007.1"/>
</dbReference>
<keyword evidence="1" id="KW-0472">Membrane</keyword>
<feature type="transmembrane region" description="Helical" evidence="1">
    <location>
        <begin position="125"/>
        <end position="145"/>
    </location>
</feature>
<keyword evidence="1" id="KW-1133">Transmembrane helix</keyword>
<accession>A0ABW0QXL5</accession>
<dbReference type="EMBL" id="JBHSNC010000007">
    <property type="protein sequence ID" value="MFC5528332.1"/>
    <property type="molecule type" value="Genomic_DNA"/>
</dbReference>